<evidence type="ECO:0000313" key="3">
    <source>
        <dbReference type="EMBL" id="MFF0458417.1"/>
    </source>
</evidence>
<organism evidence="3 4">
    <name type="scientific">Nocardia africana</name>
    <dbReference type="NCBI Taxonomy" id="134964"/>
    <lineage>
        <taxon>Bacteria</taxon>
        <taxon>Bacillati</taxon>
        <taxon>Actinomycetota</taxon>
        <taxon>Actinomycetes</taxon>
        <taxon>Mycobacteriales</taxon>
        <taxon>Nocardiaceae</taxon>
        <taxon>Nocardia</taxon>
    </lineage>
</organism>
<accession>A0ABW6NUF8</accession>
<dbReference type="RefSeq" id="WP_387255980.1">
    <property type="nucleotide sequence ID" value="NZ_JBIALX010000027.1"/>
</dbReference>
<evidence type="ECO:0000256" key="2">
    <source>
        <dbReference type="SAM" id="MobiDB-lite"/>
    </source>
</evidence>
<gene>
    <name evidence="3" type="ORF">ACFYTH_34130</name>
</gene>
<proteinExistence type="predicted"/>
<reference evidence="3 4" key="1">
    <citation type="submission" date="2024-10" db="EMBL/GenBank/DDBJ databases">
        <title>The Natural Products Discovery Center: Release of the First 8490 Sequenced Strains for Exploring Actinobacteria Biosynthetic Diversity.</title>
        <authorList>
            <person name="Kalkreuter E."/>
            <person name="Kautsar S.A."/>
            <person name="Yang D."/>
            <person name="Bader C.D."/>
            <person name="Teijaro C.N."/>
            <person name="Fluegel L."/>
            <person name="Davis C.M."/>
            <person name="Simpson J.R."/>
            <person name="Lauterbach L."/>
            <person name="Steele A.D."/>
            <person name="Gui C."/>
            <person name="Meng S."/>
            <person name="Li G."/>
            <person name="Viehrig K."/>
            <person name="Ye F."/>
            <person name="Su P."/>
            <person name="Kiefer A.F."/>
            <person name="Nichols A."/>
            <person name="Cepeda A.J."/>
            <person name="Yan W."/>
            <person name="Fan B."/>
            <person name="Jiang Y."/>
            <person name="Adhikari A."/>
            <person name="Zheng C.-J."/>
            <person name="Schuster L."/>
            <person name="Cowan T.M."/>
            <person name="Smanski M.J."/>
            <person name="Chevrette M.G."/>
            <person name="De Carvalho L.P.S."/>
            <person name="Shen B."/>
        </authorList>
    </citation>
    <scope>NUCLEOTIDE SEQUENCE [LARGE SCALE GENOMIC DNA]</scope>
    <source>
        <strain evidence="3 4">NPDC004550</strain>
    </source>
</reference>
<feature type="region of interest" description="Disordered" evidence="2">
    <location>
        <begin position="45"/>
        <end position="67"/>
    </location>
</feature>
<dbReference type="Proteomes" id="UP001601521">
    <property type="component" value="Unassembled WGS sequence"/>
</dbReference>
<sequence>MAAGECAGGVMTQGNGDPVDEGGQAVKAGFVQAMQTAAMTMNLLQRRGSESRSRQEFTQRQEDRIAEQQRKNHIHNVQLQGYIDRSQHGRVEHWADMAIKAGRYREHLLEMQVKNARLQHDQDRADRAKDSDKASEERRDKVHRLQVRALRGEYNRKDAIHNQQLRRYDKQIAQDQRLHDLKVEYQKLLIEARKRALGLTETLTDTDPSNARAHAANAAWAAAEATADLSDDHRAHADAWAERYGEDTGNDPRTTLHTARAEAAALDDAVDELHSQMSALSAEYTLTSFGEAQMRTFGTADSPASGAGSGEELEVLDGEVIDVAVEATGVTGDLDTGVDFAVQSLPLVKALGAAPSPGIEP</sequence>
<name>A0ABW6NUF8_9NOCA</name>
<evidence type="ECO:0000256" key="1">
    <source>
        <dbReference type="SAM" id="Coils"/>
    </source>
</evidence>
<feature type="compositionally biased region" description="Basic and acidic residues" evidence="2">
    <location>
        <begin position="47"/>
        <end position="67"/>
    </location>
</feature>
<comment type="caution">
    <text evidence="3">The sequence shown here is derived from an EMBL/GenBank/DDBJ whole genome shotgun (WGS) entry which is preliminary data.</text>
</comment>
<protein>
    <submittedName>
        <fullName evidence="3">Uncharacterized protein</fullName>
    </submittedName>
</protein>
<feature type="compositionally biased region" description="Basic and acidic residues" evidence="2">
    <location>
        <begin position="118"/>
        <end position="140"/>
    </location>
</feature>
<evidence type="ECO:0000313" key="4">
    <source>
        <dbReference type="Proteomes" id="UP001601521"/>
    </source>
</evidence>
<feature type="region of interest" description="Disordered" evidence="2">
    <location>
        <begin position="1"/>
        <end position="23"/>
    </location>
</feature>
<keyword evidence="1" id="KW-0175">Coiled coil</keyword>
<dbReference type="EMBL" id="JBIALX010000027">
    <property type="protein sequence ID" value="MFF0458417.1"/>
    <property type="molecule type" value="Genomic_DNA"/>
</dbReference>
<feature type="region of interest" description="Disordered" evidence="2">
    <location>
        <begin position="116"/>
        <end position="140"/>
    </location>
</feature>
<feature type="coiled-coil region" evidence="1">
    <location>
        <begin position="256"/>
        <end position="283"/>
    </location>
</feature>
<keyword evidence="4" id="KW-1185">Reference proteome</keyword>